<comment type="caution">
    <text evidence="2">The sequence shown here is derived from an EMBL/GenBank/DDBJ whole genome shotgun (WGS) entry which is preliminary data.</text>
</comment>
<feature type="transmembrane region" description="Helical" evidence="1">
    <location>
        <begin position="61"/>
        <end position="82"/>
    </location>
</feature>
<dbReference type="Pfam" id="PF13686">
    <property type="entry name" value="DrsE_2"/>
    <property type="match status" value="1"/>
</dbReference>
<dbReference type="PANTHER" id="PTHR34655:SF2">
    <property type="entry name" value="PEROXIREDOXIN FAMILY PROTEIN"/>
    <property type="match status" value="1"/>
</dbReference>
<dbReference type="InterPro" id="IPR027396">
    <property type="entry name" value="DsrEFH-like"/>
</dbReference>
<gene>
    <name evidence="2" type="ORF">LCGC14_0686480</name>
</gene>
<dbReference type="EMBL" id="LAZR01001411">
    <property type="protein sequence ID" value="KKN45109.1"/>
    <property type="molecule type" value="Genomic_DNA"/>
</dbReference>
<keyword evidence="1" id="KW-0812">Transmembrane</keyword>
<name>A0A0F9QRK3_9ZZZZ</name>
<organism evidence="2">
    <name type="scientific">marine sediment metagenome</name>
    <dbReference type="NCBI Taxonomy" id="412755"/>
    <lineage>
        <taxon>unclassified sequences</taxon>
        <taxon>metagenomes</taxon>
        <taxon>ecological metagenomes</taxon>
    </lineage>
</organism>
<evidence type="ECO:0000256" key="1">
    <source>
        <dbReference type="SAM" id="Phobius"/>
    </source>
</evidence>
<evidence type="ECO:0008006" key="3">
    <source>
        <dbReference type="Google" id="ProtNLM"/>
    </source>
</evidence>
<protein>
    <recommendedName>
        <fullName evidence="3">Peroxiredoxin family protein</fullName>
    </recommendedName>
</protein>
<dbReference type="PANTHER" id="PTHR34655">
    <property type="entry name" value="CONSERVED WITHIN P. AEROPHILUM"/>
    <property type="match status" value="1"/>
</dbReference>
<reference evidence="2" key="1">
    <citation type="journal article" date="2015" name="Nature">
        <title>Complex archaea that bridge the gap between prokaryotes and eukaryotes.</title>
        <authorList>
            <person name="Spang A."/>
            <person name="Saw J.H."/>
            <person name="Jorgensen S.L."/>
            <person name="Zaremba-Niedzwiedzka K."/>
            <person name="Martijn J."/>
            <person name="Lind A.E."/>
            <person name="van Eijk R."/>
            <person name="Schleper C."/>
            <person name="Guy L."/>
            <person name="Ettema T.J."/>
        </authorList>
    </citation>
    <scope>NUCLEOTIDE SEQUENCE</scope>
</reference>
<accession>A0A0F9QRK3</accession>
<dbReference type="AlphaFoldDB" id="A0A0F9QRK3"/>
<keyword evidence="1" id="KW-1133">Transmembrane helix</keyword>
<dbReference type="SUPFAM" id="SSF75169">
    <property type="entry name" value="DsrEFH-like"/>
    <property type="match status" value="1"/>
</dbReference>
<keyword evidence="1" id="KW-0472">Membrane</keyword>
<dbReference type="Gene3D" id="3.40.1260.10">
    <property type="entry name" value="DsrEFH-like"/>
    <property type="match status" value="1"/>
</dbReference>
<dbReference type="InterPro" id="IPR032836">
    <property type="entry name" value="DsrE2-like"/>
</dbReference>
<feature type="transmembrane region" description="Helical" evidence="1">
    <location>
        <begin position="21"/>
        <end position="41"/>
    </location>
</feature>
<sequence>MAKKLAIIASKGTLDSAYPPFLLASTAIALGFEVKIFFTFYGLQLLNKELNLKVSPLGNPAMPMPVTIPSIVQIIPGLEWFATWMMKRKLKKKGVASLEELRDICIETGVELIACQMTVDLFDFKNENFIEGISRGGAATFLEFAGDADITLYI</sequence>
<dbReference type="NCBIfam" id="NF047629">
    <property type="entry name" value="SulfCarrDsrE2"/>
    <property type="match status" value="1"/>
</dbReference>
<proteinExistence type="predicted"/>
<evidence type="ECO:0000313" key="2">
    <source>
        <dbReference type="EMBL" id="KKN45109.1"/>
    </source>
</evidence>